<organism evidence="2 3">
    <name type="scientific">Caerostris darwini</name>
    <dbReference type="NCBI Taxonomy" id="1538125"/>
    <lineage>
        <taxon>Eukaryota</taxon>
        <taxon>Metazoa</taxon>
        <taxon>Ecdysozoa</taxon>
        <taxon>Arthropoda</taxon>
        <taxon>Chelicerata</taxon>
        <taxon>Arachnida</taxon>
        <taxon>Araneae</taxon>
        <taxon>Araneomorphae</taxon>
        <taxon>Entelegynae</taxon>
        <taxon>Araneoidea</taxon>
        <taxon>Araneidae</taxon>
        <taxon>Caerostris</taxon>
    </lineage>
</organism>
<sequence>MAPFIHLCLDSRQSSESKKGKEEHQGEGKKEFSHPLCDIEPDPPEGIRNLSNQSSQQHPLPPAQERYLLGYQNRILQLQNWLPTTGFYLSHPQEPANMTDKQVIIITERSGIKSCWRCPWHLCEM</sequence>
<gene>
    <name evidence="2" type="ORF">CDAR_5961</name>
</gene>
<proteinExistence type="predicted"/>
<name>A0AAV4MKC6_9ARAC</name>
<dbReference type="AlphaFoldDB" id="A0AAV4MKC6"/>
<dbReference type="Proteomes" id="UP001054837">
    <property type="component" value="Unassembled WGS sequence"/>
</dbReference>
<reference evidence="2 3" key="1">
    <citation type="submission" date="2021-06" db="EMBL/GenBank/DDBJ databases">
        <title>Caerostris darwini draft genome.</title>
        <authorList>
            <person name="Kono N."/>
            <person name="Arakawa K."/>
        </authorList>
    </citation>
    <scope>NUCLEOTIDE SEQUENCE [LARGE SCALE GENOMIC DNA]</scope>
</reference>
<comment type="caution">
    <text evidence="2">The sequence shown here is derived from an EMBL/GenBank/DDBJ whole genome shotgun (WGS) entry which is preliminary data.</text>
</comment>
<protein>
    <submittedName>
        <fullName evidence="2">Uncharacterized protein</fullName>
    </submittedName>
</protein>
<evidence type="ECO:0000313" key="3">
    <source>
        <dbReference type="Proteomes" id="UP001054837"/>
    </source>
</evidence>
<evidence type="ECO:0000313" key="2">
    <source>
        <dbReference type="EMBL" id="GIX72409.1"/>
    </source>
</evidence>
<keyword evidence="3" id="KW-1185">Reference proteome</keyword>
<feature type="compositionally biased region" description="Basic and acidic residues" evidence="1">
    <location>
        <begin position="13"/>
        <end position="33"/>
    </location>
</feature>
<evidence type="ECO:0000256" key="1">
    <source>
        <dbReference type="SAM" id="MobiDB-lite"/>
    </source>
</evidence>
<dbReference type="EMBL" id="BPLQ01000528">
    <property type="protein sequence ID" value="GIX72409.1"/>
    <property type="molecule type" value="Genomic_DNA"/>
</dbReference>
<feature type="compositionally biased region" description="Polar residues" evidence="1">
    <location>
        <begin position="49"/>
        <end position="58"/>
    </location>
</feature>
<accession>A0AAV4MKC6</accession>
<feature type="region of interest" description="Disordered" evidence="1">
    <location>
        <begin position="1"/>
        <end position="63"/>
    </location>
</feature>